<feature type="transmembrane region" description="Helical" evidence="1">
    <location>
        <begin position="36"/>
        <end position="55"/>
    </location>
</feature>
<feature type="domain" description="DUF218" evidence="2">
    <location>
        <begin position="77"/>
        <end position="251"/>
    </location>
</feature>
<dbReference type="GO" id="GO:0005886">
    <property type="term" value="C:plasma membrane"/>
    <property type="evidence" value="ECO:0007669"/>
    <property type="project" value="TreeGrafter"/>
</dbReference>
<dbReference type="InterPro" id="IPR014729">
    <property type="entry name" value="Rossmann-like_a/b/a_fold"/>
</dbReference>
<evidence type="ECO:0000259" key="2">
    <source>
        <dbReference type="Pfam" id="PF02698"/>
    </source>
</evidence>
<sequence length="261" mass="28691">MFFLSKLLPLFIYPLGLSSLLIALGLFWLWRYPRRAMWAISAALFVIFFSSNPAVSKKLVSTLEWRYLPLEPVPTADAIVVLGGAVAPALAPRPWVEVSEAGDRILYAARLYNQAKAPKLILSGGRITWRDDGDSPSEADDMKAIAVAMNVPASAILIEGESLNTRQNAVNVKAILEAQSIQSVLLVTSAIHMPRAVAIFKKLGIDVIPAPTDYLTVTEEPDATWQGHILALFPDAEAIAQFTRALKEYVGFAIYRLRGWV</sequence>
<organism evidence="3 4">
    <name type="scientific">Phormidesmis priestleyi Ana</name>
    <dbReference type="NCBI Taxonomy" id="1666911"/>
    <lineage>
        <taxon>Bacteria</taxon>
        <taxon>Bacillati</taxon>
        <taxon>Cyanobacteriota</taxon>
        <taxon>Cyanophyceae</taxon>
        <taxon>Leptolyngbyales</taxon>
        <taxon>Leptolyngbyaceae</taxon>
        <taxon>Phormidesmis</taxon>
    </lineage>
</organism>
<proteinExistence type="predicted"/>
<keyword evidence="1" id="KW-0812">Transmembrane</keyword>
<dbReference type="Gene3D" id="3.40.50.620">
    <property type="entry name" value="HUPs"/>
    <property type="match status" value="1"/>
</dbReference>
<feature type="transmembrane region" description="Helical" evidence="1">
    <location>
        <begin position="7"/>
        <end position="30"/>
    </location>
</feature>
<dbReference type="InterPro" id="IPR003848">
    <property type="entry name" value="DUF218"/>
</dbReference>
<dbReference type="AlphaFoldDB" id="A0A0N8KNP8"/>
<dbReference type="EMBL" id="LJZR01000003">
    <property type="protein sequence ID" value="KPQ37138.1"/>
    <property type="molecule type" value="Genomic_DNA"/>
</dbReference>
<dbReference type="InterPro" id="IPR051599">
    <property type="entry name" value="Cell_Envelope_Assoc"/>
</dbReference>
<dbReference type="CDD" id="cd06259">
    <property type="entry name" value="YdcF-like"/>
    <property type="match status" value="1"/>
</dbReference>
<dbReference type="GO" id="GO:0043164">
    <property type="term" value="P:Gram-negative-bacterium-type cell wall biogenesis"/>
    <property type="evidence" value="ECO:0007669"/>
    <property type="project" value="TreeGrafter"/>
</dbReference>
<accession>A0A0N8KNP8</accession>
<comment type="caution">
    <text evidence="3">The sequence shown here is derived from an EMBL/GenBank/DDBJ whole genome shotgun (WGS) entry which is preliminary data.</text>
</comment>
<keyword evidence="1" id="KW-1133">Transmembrane helix</keyword>
<dbReference type="PATRIC" id="fig|1666911.3.peg.3701"/>
<keyword evidence="1" id="KW-0472">Membrane</keyword>
<evidence type="ECO:0000313" key="3">
    <source>
        <dbReference type="EMBL" id="KPQ37138.1"/>
    </source>
</evidence>
<dbReference type="PANTHER" id="PTHR30336">
    <property type="entry name" value="INNER MEMBRANE PROTEIN, PROBABLE PERMEASE"/>
    <property type="match status" value="1"/>
</dbReference>
<evidence type="ECO:0000313" key="4">
    <source>
        <dbReference type="Proteomes" id="UP000050465"/>
    </source>
</evidence>
<dbReference type="GO" id="GO:0000270">
    <property type="term" value="P:peptidoglycan metabolic process"/>
    <property type="evidence" value="ECO:0007669"/>
    <property type="project" value="TreeGrafter"/>
</dbReference>
<protein>
    <recommendedName>
        <fullName evidence="2">DUF218 domain-containing protein</fullName>
    </recommendedName>
</protein>
<evidence type="ECO:0000256" key="1">
    <source>
        <dbReference type="SAM" id="Phobius"/>
    </source>
</evidence>
<dbReference type="Pfam" id="PF02698">
    <property type="entry name" value="DUF218"/>
    <property type="match status" value="1"/>
</dbReference>
<dbReference type="PANTHER" id="PTHR30336:SF4">
    <property type="entry name" value="ENVELOPE BIOGENESIS FACTOR ELYC"/>
    <property type="match status" value="1"/>
</dbReference>
<name>A0A0N8KNP8_9CYAN</name>
<reference evidence="3 4" key="1">
    <citation type="submission" date="2015-09" db="EMBL/GenBank/DDBJ databases">
        <title>Identification and resolution of microdiversity through metagenomic sequencing of parallel consortia.</title>
        <authorList>
            <person name="Nelson W.C."/>
            <person name="Romine M.F."/>
            <person name="Lindemann S.R."/>
        </authorList>
    </citation>
    <scope>NUCLEOTIDE SEQUENCE [LARGE SCALE GENOMIC DNA]</scope>
    <source>
        <strain evidence="3">Ana</strain>
    </source>
</reference>
<dbReference type="Proteomes" id="UP000050465">
    <property type="component" value="Unassembled WGS sequence"/>
</dbReference>
<gene>
    <name evidence="3" type="ORF">HLUCCA11_04235</name>
</gene>